<organism evidence="1 2">
    <name type="scientific">Vibrio phage phi-Grn1</name>
    <dbReference type="NCBI Taxonomy" id="1747713"/>
    <lineage>
        <taxon>Viruses</taxon>
        <taxon>Duplodnaviria</taxon>
        <taxon>Heunggongvirae</taxon>
        <taxon>Uroviricota</taxon>
        <taxon>Caudoviricetes</taxon>
        <taxon>Pantevenvirales</taxon>
        <taxon>Straboviridae</taxon>
        <taxon>Schizotequatrovirus</taxon>
        <taxon>Schizotequatrovirus valkk3</taxon>
    </lineage>
</organism>
<reference evidence="1 2" key="1">
    <citation type="journal article" date="2016" name="Front. Microbiol.">
        <title>Comparative Functional Genomic Analysis of Two Vibrio Phages Reveals Complex Metabolic Interactions with the Host Cell.</title>
        <authorList>
            <person name="Skliros D."/>
            <person name="Kalatzis P.G."/>
            <person name="Katharios P."/>
            <person name="Flemetakis E."/>
        </authorList>
    </citation>
    <scope>NUCLEOTIDE SEQUENCE [LARGE SCALE GENOMIC DNA]</scope>
</reference>
<protein>
    <recommendedName>
        <fullName evidence="3">Lipoprotein</fullName>
    </recommendedName>
</protein>
<sequence>MIRKITLVALATLALAACDNKPATLDTNAYYAEQEDEQLLVDAPTTEKFDVTLPVVEEQPQQPQTVVVQQDDGFDLGDAAIGFVAAELIDEVGDSFESKKKTHVKQVVIKQPVKKAPVIKRVEPKKVEAKKVTKTVVKKEKKKESFFKRAVKKVKKSKFKKRRR</sequence>
<evidence type="ECO:0000313" key="1">
    <source>
        <dbReference type="EMBL" id="ALP47108.1"/>
    </source>
</evidence>
<dbReference type="Proteomes" id="UP000230575">
    <property type="component" value="Segment"/>
</dbReference>
<dbReference type="EMBL" id="KT919972">
    <property type="protein sequence ID" value="ALP47108.1"/>
    <property type="molecule type" value="Genomic_DNA"/>
</dbReference>
<gene>
    <name evidence="1" type="ORF">phiGrn1_0259</name>
</gene>
<evidence type="ECO:0008006" key="3">
    <source>
        <dbReference type="Google" id="ProtNLM"/>
    </source>
</evidence>
<accession>A0A126HGF1</accession>
<evidence type="ECO:0000313" key="2">
    <source>
        <dbReference type="Proteomes" id="UP000230575"/>
    </source>
</evidence>
<name>A0A126HGF1_9CAUD</name>
<proteinExistence type="predicted"/>
<dbReference type="PROSITE" id="PS51257">
    <property type="entry name" value="PROKAR_LIPOPROTEIN"/>
    <property type="match status" value="1"/>
</dbReference>